<reference evidence="1" key="2">
    <citation type="submission" date="2006-08" db="EMBL/GenBank/DDBJ databases">
        <authorList>
            <person name="Childs K."/>
        </authorList>
    </citation>
    <scope>NUCLEOTIDE SEQUENCE</scope>
</reference>
<dbReference type="EMBL" id="AC151815">
    <property type="protein sequence ID" value="ABI34370.1"/>
    <property type="molecule type" value="Genomic_DNA"/>
</dbReference>
<accession>Q0KIJ6</accession>
<sequence length="67" mass="7793">MRRRVNVRLEKEEWAGERRKLRAVVRGRGEMAGGEEERSLVDKVISRRVQLTNGVKYKGLPDHSAYL</sequence>
<reference evidence="1" key="1">
    <citation type="submission" date="2004-10" db="EMBL/GenBank/DDBJ databases">
        <authorList>
            <person name="Buell R."/>
            <person name="Liu J."/>
            <person name="Childs K."/>
            <person name="Zaborsky J."/>
            <person name="Tallon L."/>
            <person name="Wirtz U."/>
            <person name="Wei F."/>
            <person name="Kuang H."/>
            <person name="Zhang P."/>
            <person name="Marano M."/>
            <person name="Baker B."/>
        </authorList>
    </citation>
    <scope>NUCLEOTIDE SEQUENCE</scope>
</reference>
<dbReference type="AlphaFoldDB" id="Q0KIJ6"/>
<evidence type="ECO:0000313" key="1">
    <source>
        <dbReference type="EMBL" id="ABI34370.1"/>
    </source>
</evidence>
<organism evidence="1">
    <name type="scientific">Solanum demissum</name>
    <name type="common">Wild potato</name>
    <dbReference type="NCBI Taxonomy" id="50514"/>
    <lineage>
        <taxon>Eukaryota</taxon>
        <taxon>Viridiplantae</taxon>
        <taxon>Streptophyta</taxon>
        <taxon>Embryophyta</taxon>
        <taxon>Tracheophyta</taxon>
        <taxon>Spermatophyta</taxon>
        <taxon>Magnoliopsida</taxon>
        <taxon>eudicotyledons</taxon>
        <taxon>Gunneridae</taxon>
        <taxon>Pentapetalae</taxon>
        <taxon>asterids</taxon>
        <taxon>lamiids</taxon>
        <taxon>Solanales</taxon>
        <taxon>Solanaceae</taxon>
        <taxon>Solanoideae</taxon>
        <taxon>Solaneae</taxon>
        <taxon>Solanum</taxon>
    </lineage>
</organism>
<gene>
    <name evidence="1" type="ORF">SDM1_52t00019</name>
</gene>
<name>Q0KIJ6_SOLDE</name>
<protein>
    <submittedName>
        <fullName evidence="1">Uncharacterized protein</fullName>
    </submittedName>
</protein>
<proteinExistence type="predicted"/>